<keyword evidence="2" id="KW-1185">Reference proteome</keyword>
<proteinExistence type="predicted"/>
<protein>
    <submittedName>
        <fullName evidence="1">Uncharacterized protein</fullName>
    </submittedName>
</protein>
<reference evidence="1" key="1">
    <citation type="submission" date="2022-01" db="EMBL/GenBank/DDBJ databases">
        <authorList>
            <person name="King R."/>
        </authorList>
    </citation>
    <scope>NUCLEOTIDE SEQUENCE</scope>
</reference>
<dbReference type="Proteomes" id="UP001153636">
    <property type="component" value="Chromosome 15"/>
</dbReference>
<evidence type="ECO:0000313" key="1">
    <source>
        <dbReference type="EMBL" id="CAH1103862.1"/>
    </source>
</evidence>
<gene>
    <name evidence="1" type="ORF">PSYICH_LOCUS4827</name>
</gene>
<accession>A0A9P0CSF4</accession>
<name>A0A9P0CSF4_9CUCU</name>
<organism evidence="1 2">
    <name type="scientific">Psylliodes chrysocephalus</name>
    <dbReference type="NCBI Taxonomy" id="3402493"/>
    <lineage>
        <taxon>Eukaryota</taxon>
        <taxon>Metazoa</taxon>
        <taxon>Ecdysozoa</taxon>
        <taxon>Arthropoda</taxon>
        <taxon>Hexapoda</taxon>
        <taxon>Insecta</taxon>
        <taxon>Pterygota</taxon>
        <taxon>Neoptera</taxon>
        <taxon>Endopterygota</taxon>
        <taxon>Coleoptera</taxon>
        <taxon>Polyphaga</taxon>
        <taxon>Cucujiformia</taxon>
        <taxon>Chrysomeloidea</taxon>
        <taxon>Chrysomelidae</taxon>
        <taxon>Galerucinae</taxon>
        <taxon>Alticini</taxon>
        <taxon>Psylliodes</taxon>
    </lineage>
</organism>
<dbReference type="AlphaFoldDB" id="A0A9P0CSF4"/>
<dbReference type="OrthoDB" id="6761238at2759"/>
<sequence length="163" mass="19005">MEIAIQTGTANKNEEDKRLKLELELHHRRAEAMSNNMKEEVKSVKQTNKKVLVIAFDLQQTLPTPSLTVGPLANYGTMATTCQGKKFKSIEHRFLVSGHTYLPCDRDFAQIEKHKRYLRQMYCPEDWFEAVRKSKRANPFEVIVMEQKDFLSFQKVPMVKKKT</sequence>
<evidence type="ECO:0000313" key="2">
    <source>
        <dbReference type="Proteomes" id="UP001153636"/>
    </source>
</evidence>
<dbReference type="EMBL" id="OV651827">
    <property type="protein sequence ID" value="CAH1103862.1"/>
    <property type="molecule type" value="Genomic_DNA"/>
</dbReference>